<dbReference type="GeneID" id="23861714"/>
<reference evidence="2" key="1">
    <citation type="journal article" date="2010" name="PLoS Negl. Trop. Dis.">
        <title>The genome sequence of Trypanosoma brucei gambiense, causative agent of chronic human african trypanosomiasis.</title>
        <authorList>
            <person name="Jackson A.P."/>
            <person name="Sanders M."/>
            <person name="Berry A."/>
            <person name="McQuillan J."/>
            <person name="Aslett M.A."/>
            <person name="Quail M.A."/>
            <person name="Chukualim B."/>
            <person name="Capewell P."/>
            <person name="MacLeod A."/>
            <person name="Melville S.E."/>
            <person name="Gibson W."/>
            <person name="Barry J.D."/>
            <person name="Berriman M."/>
            <person name="Hertz-Fowler C."/>
        </authorList>
    </citation>
    <scope>NUCLEOTIDE SEQUENCE [LARGE SCALE GENOMIC DNA]</scope>
    <source>
        <strain evidence="2">MHOM/CI/86/DAL972</strain>
    </source>
</reference>
<name>C9ZNH2_TRYB9</name>
<evidence type="ECO:0000313" key="2">
    <source>
        <dbReference type="Proteomes" id="UP000002316"/>
    </source>
</evidence>
<proteinExistence type="predicted"/>
<evidence type="ECO:0000313" key="1">
    <source>
        <dbReference type="EMBL" id="CBH10950.1"/>
    </source>
</evidence>
<sequence>MTGAPFYFSIVVGPNWTVRSFIQRCAMTRYVPHLGRAKSSFKYVGILGLVVEPLCVRVPYRRVLSCETPFMALCVCDFGDALPRSDKGLVRPFSLRCSSFLHTFFYPIICFYFLPKIRINSCVVCSLSPLSVLHEEPVGLFFL</sequence>
<dbReference type="Proteomes" id="UP000002316">
    <property type="component" value="Chromosome 5"/>
</dbReference>
<protein>
    <submittedName>
        <fullName evidence="1">Uncharacterized protein</fullName>
    </submittedName>
</protein>
<dbReference type="RefSeq" id="XP_011773237.1">
    <property type="nucleotide sequence ID" value="XM_011774935.1"/>
</dbReference>
<dbReference type="KEGG" id="tbg:TbgDal_V880"/>
<dbReference type="EMBL" id="FN554968">
    <property type="protein sequence ID" value="CBH10950.1"/>
    <property type="molecule type" value="Genomic_DNA"/>
</dbReference>
<gene>
    <name evidence="1" type="ORF">TbgDal_V880</name>
</gene>
<organism evidence="1 2">
    <name type="scientific">Trypanosoma brucei gambiense (strain MHOM/CI/86/DAL972)</name>
    <dbReference type="NCBI Taxonomy" id="679716"/>
    <lineage>
        <taxon>Eukaryota</taxon>
        <taxon>Discoba</taxon>
        <taxon>Euglenozoa</taxon>
        <taxon>Kinetoplastea</taxon>
        <taxon>Metakinetoplastina</taxon>
        <taxon>Trypanosomatida</taxon>
        <taxon>Trypanosomatidae</taxon>
        <taxon>Trypanosoma</taxon>
    </lineage>
</organism>
<accession>C9ZNH2</accession>
<dbReference type="AlphaFoldDB" id="C9ZNH2"/>